<keyword evidence="1" id="KW-0328">Glycosyltransferase</keyword>
<feature type="active site" description="Nucleophile" evidence="2">
    <location>
        <position position="817"/>
    </location>
</feature>
<feature type="domain" description="Glycosyl transferase family 1" evidence="4">
    <location>
        <begin position="241"/>
        <end position="418"/>
    </location>
</feature>
<dbReference type="SFLD" id="SFLDG01126">
    <property type="entry name" value="C1.2:_Nucleotidase_Like"/>
    <property type="match status" value="1"/>
</dbReference>
<feature type="active site" description="Proton donor" evidence="2">
    <location>
        <position position="819"/>
    </location>
</feature>
<reference evidence="5 6" key="1">
    <citation type="submission" date="2019-07" db="EMBL/GenBank/DDBJ databases">
        <title>Genomes of Cafeteria roenbergensis.</title>
        <authorList>
            <person name="Fischer M.G."/>
            <person name="Hackl T."/>
            <person name="Roman M."/>
        </authorList>
    </citation>
    <scope>NUCLEOTIDE SEQUENCE [LARGE SCALE GENOMIC DNA]</scope>
    <source>
        <strain evidence="5 6">RCC970-E3</strain>
    </source>
</reference>
<gene>
    <name evidence="5" type="ORF">FNF28_02216</name>
</gene>
<dbReference type="PANTHER" id="PTHR16504:SF4">
    <property type="entry name" value="5'(3')-DEOXYRIBONUCLEOTIDASE"/>
    <property type="match status" value="1"/>
</dbReference>
<dbReference type="Proteomes" id="UP000324907">
    <property type="component" value="Unassembled WGS sequence"/>
</dbReference>
<keyword evidence="1" id="KW-0808">Transferase</keyword>
<feature type="compositionally biased region" description="Polar residues" evidence="3">
    <location>
        <begin position="575"/>
        <end position="586"/>
    </location>
</feature>
<feature type="compositionally biased region" description="Low complexity" evidence="3">
    <location>
        <begin position="666"/>
        <end position="681"/>
    </location>
</feature>
<dbReference type="EMBL" id="VLTL01000024">
    <property type="protein sequence ID" value="KAA0169262.1"/>
    <property type="molecule type" value="Genomic_DNA"/>
</dbReference>
<evidence type="ECO:0000313" key="6">
    <source>
        <dbReference type="Proteomes" id="UP000324907"/>
    </source>
</evidence>
<dbReference type="CDD" id="cd03801">
    <property type="entry name" value="GT4_PimA-like"/>
    <property type="match status" value="1"/>
</dbReference>
<accession>A0A5A8DUV8</accession>
<feature type="region of interest" description="Disordered" evidence="3">
    <location>
        <begin position="537"/>
        <end position="615"/>
    </location>
</feature>
<evidence type="ECO:0000256" key="2">
    <source>
        <dbReference type="PIRSR" id="PIRSR610708-1"/>
    </source>
</evidence>
<evidence type="ECO:0000256" key="3">
    <source>
        <dbReference type="SAM" id="MobiDB-lite"/>
    </source>
</evidence>
<dbReference type="Pfam" id="PF06941">
    <property type="entry name" value="NT5C"/>
    <property type="match status" value="1"/>
</dbReference>
<dbReference type="Gene3D" id="1.10.40.40">
    <property type="entry name" value="Deoxyribonucleotidase, domain 2"/>
    <property type="match status" value="1"/>
</dbReference>
<feature type="compositionally biased region" description="Low complexity" evidence="3">
    <location>
        <begin position="587"/>
        <end position="610"/>
    </location>
</feature>
<feature type="region of interest" description="Disordered" evidence="3">
    <location>
        <begin position="663"/>
        <end position="768"/>
    </location>
</feature>
<dbReference type="InterPro" id="IPR036412">
    <property type="entry name" value="HAD-like_sf"/>
</dbReference>
<dbReference type="SFLD" id="SFLDS00003">
    <property type="entry name" value="Haloacid_Dehalogenase"/>
    <property type="match status" value="1"/>
</dbReference>
<protein>
    <recommendedName>
        <fullName evidence="4">Glycosyl transferase family 1 domain-containing protein</fullName>
    </recommendedName>
</protein>
<organism evidence="5 6">
    <name type="scientific">Cafeteria roenbergensis</name>
    <name type="common">Marine flagellate</name>
    <dbReference type="NCBI Taxonomy" id="33653"/>
    <lineage>
        <taxon>Eukaryota</taxon>
        <taxon>Sar</taxon>
        <taxon>Stramenopiles</taxon>
        <taxon>Bigyra</taxon>
        <taxon>Opalozoa</taxon>
        <taxon>Bicosoecida</taxon>
        <taxon>Cafeteriaceae</taxon>
        <taxon>Cafeteria</taxon>
    </lineage>
</organism>
<dbReference type="GO" id="GO:0016757">
    <property type="term" value="F:glycosyltransferase activity"/>
    <property type="evidence" value="ECO:0007669"/>
    <property type="project" value="UniProtKB-KW"/>
</dbReference>
<evidence type="ECO:0000256" key="1">
    <source>
        <dbReference type="ARBA" id="ARBA00022676"/>
    </source>
</evidence>
<dbReference type="Pfam" id="PF00534">
    <property type="entry name" value="Glycos_transf_1"/>
    <property type="match status" value="1"/>
</dbReference>
<dbReference type="InterPro" id="IPR010708">
    <property type="entry name" value="5'(3')-deoxyribonucleotidase"/>
</dbReference>
<dbReference type="InterPro" id="IPR023214">
    <property type="entry name" value="HAD_sf"/>
</dbReference>
<feature type="compositionally biased region" description="Low complexity" evidence="3">
    <location>
        <begin position="473"/>
        <end position="485"/>
    </location>
</feature>
<name>A0A5A8DUV8_CAFRO</name>
<dbReference type="Gene3D" id="3.40.50.1000">
    <property type="entry name" value="HAD superfamily/HAD-like"/>
    <property type="match status" value="1"/>
</dbReference>
<dbReference type="InterPro" id="IPR001296">
    <property type="entry name" value="Glyco_trans_1"/>
</dbReference>
<dbReference type="SUPFAM" id="SSF53756">
    <property type="entry name" value="UDP-Glycosyltransferase/glycogen phosphorylase"/>
    <property type="match status" value="1"/>
</dbReference>
<dbReference type="SFLD" id="SFLDG01145">
    <property type="entry name" value="C1.2.1"/>
    <property type="match status" value="1"/>
</dbReference>
<dbReference type="Gene3D" id="3.40.50.2000">
    <property type="entry name" value="Glycogen Phosphorylase B"/>
    <property type="match status" value="2"/>
</dbReference>
<feature type="region of interest" description="Disordered" evidence="3">
    <location>
        <begin position="473"/>
        <end position="508"/>
    </location>
</feature>
<dbReference type="SUPFAM" id="SSF56784">
    <property type="entry name" value="HAD-like"/>
    <property type="match status" value="1"/>
</dbReference>
<evidence type="ECO:0000259" key="4">
    <source>
        <dbReference type="Pfam" id="PF00534"/>
    </source>
</evidence>
<dbReference type="AlphaFoldDB" id="A0A5A8DUV8"/>
<dbReference type="PANTHER" id="PTHR16504">
    <property type="entry name" value="5'(3')-DEOXYRIBONUCLEOTIDASE"/>
    <property type="match status" value="1"/>
</dbReference>
<feature type="region of interest" description="Disordered" evidence="3">
    <location>
        <begin position="1"/>
        <end position="58"/>
    </location>
</feature>
<dbReference type="GO" id="GO:0008253">
    <property type="term" value="F:5'-nucleotidase activity"/>
    <property type="evidence" value="ECO:0007669"/>
    <property type="project" value="InterPro"/>
</dbReference>
<sequence length="1008" mass="105463">MASTAAPVLAASKRPIPPTKGSGGSLAPTRTGSDWSLATLDPEAIPSPDTSGNPAGLPPMARKPVALCSHSLERNGANNCVLFLATRLAEDQRVLIITPKDGPMREDFEALGCDVIHLPTEVAGYEAKMRDVIRECGLVLANTMMRAEVVCLAKEVAVPSLWVIHEAWPRDQMKEYAEKTFLTSHITPDVIGEAFTKASKIVFPAHVQRQLYDGLFDDARASVVYNGIPLGKLDAAVEAMDRDAERAKLGVSKDDFLILHLGTICKRKAQINTARAFTRLVKRDGLTNAKLVLVGARYIRQHEIDYIEEIKKVLADAGLADRVVILDIQKDVRRFYLAADVIVVPSLNEVLPLVICESMAMRRPVVASKIDGIPEALSDGEEGLLIRPGSATAIADAVAKLYRDPALRAAMGRRGRERVLRQFSFSAMTSEYRGIIDALAVAPAKDERTGPTSKAVAMDKASSVAAAATGSAAAREASAADPAPGLRSVYGSTPELDARGPGTPALSVWDGTSPSPLFTPSFAGSVRSAASFGSLSSLRAGGDSEDEEALHAAAAAARGEDSDAASDFSAGGTALSASARNRMTSVRQGSWASGSAARRQSRRAAAGLSSPDPPSLVSQPFATLVQGAPVLVIPPDALLALSRSGNSIAVPLDAAIAAGLAPKGTSVPPAASRPVASPANSGASAAIPSPVSGPMPTPPMGTQAMAPIAEAHRPAPAAGPAAPASMATPSWAAHSASGGSAPPARPVSAAASSPAARAGSASSTSSGFMPTTPVPAAAATAAAAAVPRSHAMGSVAGASGDTSMGSSRPSAGVVLVDMDSTLVDFDAAFIERWVRKHPDRAELDSAMIRSRALYELEANFPVEMRESVLEAIAEPGLFLAMPPIEGAVESMRAMLEAGFDVRILTAPHPSCYAACAAEKFAWVQEHMGIDWCSRLIIARDKTHIQGAILIDDKPSVTGSQEPKWQHVLFSQPWNRHISDTPRMSSWHEWPQTVVQVLAEQHKAAEAKP</sequence>
<feature type="compositionally biased region" description="Low complexity" evidence="3">
    <location>
        <begin position="700"/>
        <end position="768"/>
    </location>
</feature>
<dbReference type="GO" id="GO:0009223">
    <property type="term" value="P:pyrimidine deoxyribonucleotide catabolic process"/>
    <property type="evidence" value="ECO:0007669"/>
    <property type="project" value="TreeGrafter"/>
</dbReference>
<proteinExistence type="predicted"/>
<evidence type="ECO:0000313" key="5">
    <source>
        <dbReference type="EMBL" id="KAA0169262.1"/>
    </source>
</evidence>
<comment type="caution">
    <text evidence="5">The sequence shown here is derived from an EMBL/GenBank/DDBJ whole genome shotgun (WGS) entry which is preliminary data.</text>
</comment>